<feature type="compositionally biased region" description="Low complexity" evidence="2">
    <location>
        <begin position="224"/>
        <end position="240"/>
    </location>
</feature>
<organism evidence="4 5">
    <name type="scientific">Maudiozyma humilis</name>
    <name type="common">Sour dough yeast</name>
    <name type="synonym">Kazachstania humilis</name>
    <dbReference type="NCBI Taxonomy" id="51915"/>
    <lineage>
        <taxon>Eukaryota</taxon>
        <taxon>Fungi</taxon>
        <taxon>Dikarya</taxon>
        <taxon>Ascomycota</taxon>
        <taxon>Saccharomycotina</taxon>
        <taxon>Saccharomycetes</taxon>
        <taxon>Saccharomycetales</taxon>
        <taxon>Saccharomycetaceae</taxon>
        <taxon>Maudiozyma</taxon>
    </lineage>
</organism>
<protein>
    <submittedName>
        <fullName evidence="4">Yra2 protein</fullName>
    </submittedName>
</protein>
<accession>A0AAV5S5F4</accession>
<dbReference type="InterPro" id="IPR025715">
    <property type="entry name" value="FoP_C"/>
</dbReference>
<gene>
    <name evidence="4" type="ORF">DAKH74_049030</name>
</gene>
<feature type="compositionally biased region" description="Polar residues" evidence="2">
    <location>
        <begin position="38"/>
        <end position="56"/>
    </location>
</feature>
<proteinExistence type="predicted"/>
<evidence type="ECO:0000256" key="2">
    <source>
        <dbReference type="SAM" id="MobiDB-lite"/>
    </source>
</evidence>
<dbReference type="GO" id="GO:0003723">
    <property type="term" value="F:RNA binding"/>
    <property type="evidence" value="ECO:0007669"/>
    <property type="project" value="UniProtKB-KW"/>
</dbReference>
<dbReference type="SUPFAM" id="SSF54928">
    <property type="entry name" value="RNA-binding domain, RBD"/>
    <property type="match status" value="1"/>
</dbReference>
<name>A0AAV5S5F4_MAUHU</name>
<reference evidence="4 5" key="1">
    <citation type="journal article" date="2023" name="Elife">
        <title>Identification of key yeast species and microbe-microbe interactions impacting larval growth of Drosophila in the wild.</title>
        <authorList>
            <person name="Mure A."/>
            <person name="Sugiura Y."/>
            <person name="Maeda R."/>
            <person name="Honda K."/>
            <person name="Sakurai N."/>
            <person name="Takahashi Y."/>
            <person name="Watada M."/>
            <person name="Katoh T."/>
            <person name="Gotoh A."/>
            <person name="Gotoh Y."/>
            <person name="Taniguchi I."/>
            <person name="Nakamura K."/>
            <person name="Hayashi T."/>
            <person name="Katayama T."/>
            <person name="Uemura T."/>
            <person name="Hattori Y."/>
        </authorList>
    </citation>
    <scope>NUCLEOTIDE SEQUENCE [LARGE SCALE GENOMIC DNA]</scope>
    <source>
        <strain evidence="4 5">KH-74</strain>
    </source>
</reference>
<feature type="compositionally biased region" description="Basic and acidic residues" evidence="2">
    <location>
        <begin position="242"/>
        <end position="256"/>
    </location>
</feature>
<keyword evidence="1" id="KW-0694">RNA-binding</keyword>
<sequence length="268" mass="29718">MQNNESLNAPTVDNTASVPAVDNAAITPAVDNAIATGEENTPVPTNVPSAEPTSTPDVEGTTPGIASEEPVADTEMTDASQPAAPAQQERSGPRHRVARYRNRDNRNTLESHFIQKAGPPPRHRVRVDRIPMDTSDYTIEDWVNEFDKPLYFKVYDTRECRNCVFEFNTMAKMEEFVAKYNNFQANDSGATITAEIFEVQRRGGRNNRFVLADEYSRGGRSRASRGPEGSRGSHYGSSSRAQRNDTRVPEKAKTAEELDAELDAYMNS</sequence>
<evidence type="ECO:0000313" key="4">
    <source>
        <dbReference type="EMBL" id="GMM58286.1"/>
    </source>
</evidence>
<feature type="region of interest" description="Disordered" evidence="2">
    <location>
        <begin position="32"/>
        <end position="99"/>
    </location>
</feature>
<evidence type="ECO:0000313" key="5">
    <source>
        <dbReference type="Proteomes" id="UP001377567"/>
    </source>
</evidence>
<feature type="domain" description="Chromatin target of PRMT1 protein C-terminal" evidence="3">
    <location>
        <begin position="200"/>
        <end position="268"/>
    </location>
</feature>
<feature type="region of interest" description="Disordered" evidence="2">
    <location>
        <begin position="216"/>
        <end position="268"/>
    </location>
</feature>
<dbReference type="Proteomes" id="UP001377567">
    <property type="component" value="Unassembled WGS sequence"/>
</dbReference>
<comment type="caution">
    <text evidence="4">The sequence shown here is derived from an EMBL/GenBank/DDBJ whole genome shotgun (WGS) entry which is preliminary data.</text>
</comment>
<dbReference type="Pfam" id="PF13865">
    <property type="entry name" value="FoP_duplication"/>
    <property type="match status" value="1"/>
</dbReference>
<evidence type="ECO:0000256" key="1">
    <source>
        <dbReference type="ARBA" id="ARBA00022884"/>
    </source>
</evidence>
<dbReference type="EMBL" id="BTGD01000025">
    <property type="protein sequence ID" value="GMM58286.1"/>
    <property type="molecule type" value="Genomic_DNA"/>
</dbReference>
<dbReference type="SMART" id="SM01218">
    <property type="entry name" value="FoP_duplication"/>
    <property type="match status" value="1"/>
</dbReference>
<keyword evidence="5" id="KW-1185">Reference proteome</keyword>
<evidence type="ECO:0000259" key="3">
    <source>
        <dbReference type="SMART" id="SM01218"/>
    </source>
</evidence>
<dbReference type="AlphaFoldDB" id="A0AAV5S5F4"/>
<dbReference type="InterPro" id="IPR035979">
    <property type="entry name" value="RBD_domain_sf"/>
</dbReference>